<dbReference type="InterPro" id="IPR050571">
    <property type="entry name" value="Class-IV_PLP-Dep_Aminotrnsfr"/>
</dbReference>
<evidence type="ECO:0000313" key="3">
    <source>
        <dbReference type="Proteomes" id="UP000431901"/>
    </source>
</evidence>
<dbReference type="EMBL" id="WUTW01000003">
    <property type="protein sequence ID" value="MXQ65845.1"/>
    <property type="molecule type" value="Genomic_DNA"/>
</dbReference>
<dbReference type="NCBIfam" id="NF006734">
    <property type="entry name" value="PRK09266.1"/>
    <property type="match status" value="1"/>
</dbReference>
<comment type="caution">
    <text evidence="2">The sequence shown here is derived from an EMBL/GenBank/DDBJ whole genome shotgun (WGS) entry which is preliminary data.</text>
</comment>
<name>A0A6I4WC38_9ACTN</name>
<dbReference type="Gene3D" id="3.20.10.10">
    <property type="entry name" value="D-amino Acid Aminotransferase, subunit A, domain 2"/>
    <property type="match status" value="1"/>
</dbReference>
<dbReference type="Gene3D" id="3.30.470.10">
    <property type="match status" value="1"/>
</dbReference>
<dbReference type="AlphaFoldDB" id="A0A6I4WC38"/>
<dbReference type="RefSeq" id="WP_161104062.1">
    <property type="nucleotide sequence ID" value="NZ_JBHLYI010000004.1"/>
</dbReference>
<gene>
    <name evidence="2" type="ORF">GQ466_17630</name>
</gene>
<keyword evidence="2" id="KW-0808">Transferase</keyword>
<dbReference type="SUPFAM" id="SSF56752">
    <property type="entry name" value="D-aminoacid aminotransferase-like PLP-dependent enzymes"/>
    <property type="match status" value="1"/>
</dbReference>
<comment type="similarity">
    <text evidence="1">Belongs to the class-IV pyridoxal-phosphate-dependent aminotransferase family.</text>
</comment>
<dbReference type="InterPro" id="IPR043132">
    <property type="entry name" value="BCAT-like_C"/>
</dbReference>
<dbReference type="InterPro" id="IPR001544">
    <property type="entry name" value="Aminotrans_IV"/>
</dbReference>
<proteinExistence type="inferred from homology"/>
<dbReference type="Proteomes" id="UP000431901">
    <property type="component" value="Unassembled WGS sequence"/>
</dbReference>
<organism evidence="2 3">
    <name type="scientific">Actinomadura rayongensis</name>
    <dbReference type="NCBI Taxonomy" id="1429076"/>
    <lineage>
        <taxon>Bacteria</taxon>
        <taxon>Bacillati</taxon>
        <taxon>Actinomycetota</taxon>
        <taxon>Actinomycetes</taxon>
        <taxon>Streptosporangiales</taxon>
        <taxon>Thermomonosporaceae</taxon>
        <taxon>Actinomadura</taxon>
    </lineage>
</organism>
<evidence type="ECO:0000256" key="1">
    <source>
        <dbReference type="ARBA" id="ARBA00009320"/>
    </source>
</evidence>
<accession>A0A6I4WC38</accession>
<protein>
    <submittedName>
        <fullName evidence="2">Aminotransferase</fullName>
    </submittedName>
</protein>
<sequence>MAELNGFPVTPDQLKALALVNYGHFTSMRVEDQRVRGLSHHLERLARDCRTLFATDLDRDRTRSLIRQAVGARDGTFVVRVTIYDPAQELGHPGSTADPHVLVTTRPAGDLPLPPLRVQSAAYTRDLPEVKHVGLFGALWHRRNAQLAGFDDSVFTDTESFISEGATWNIAFYDGQQVIWPNAEVLPGVTMRLLQQVHDQTTLAPVNLTDLPELEAAFATNTAIGVRAITSIDSAEFPADHPILDTLRKEYQEIPGEPL</sequence>
<dbReference type="InterPro" id="IPR036038">
    <property type="entry name" value="Aminotransferase-like"/>
</dbReference>
<dbReference type="GO" id="GO:0046394">
    <property type="term" value="P:carboxylic acid biosynthetic process"/>
    <property type="evidence" value="ECO:0007669"/>
    <property type="project" value="UniProtKB-ARBA"/>
</dbReference>
<keyword evidence="2" id="KW-0032">Aminotransferase</keyword>
<keyword evidence="3" id="KW-1185">Reference proteome</keyword>
<dbReference type="InterPro" id="IPR043131">
    <property type="entry name" value="BCAT-like_N"/>
</dbReference>
<dbReference type="PANTHER" id="PTHR42743:SF13">
    <property type="entry name" value="P-LOOP CONTAINING NUCLEOSIDE TRIPHOSPHATE HYDROLASE PROTEIN"/>
    <property type="match status" value="1"/>
</dbReference>
<reference evidence="2 3" key="1">
    <citation type="submission" date="2019-12" db="EMBL/GenBank/DDBJ databases">
        <title>Nocardia macrotermitis sp. nov. and Nocardia aurantia sp. nov., isolated from the gut of the fungus growing-termite Macrotermes natalensis.</title>
        <authorList>
            <person name="Christine B."/>
            <person name="Rene B."/>
        </authorList>
    </citation>
    <scope>NUCLEOTIDE SEQUENCE [LARGE SCALE GENOMIC DNA]</scope>
    <source>
        <strain evidence="2 3">DSM 102126</strain>
    </source>
</reference>
<dbReference type="PANTHER" id="PTHR42743">
    <property type="entry name" value="AMINO-ACID AMINOTRANSFERASE"/>
    <property type="match status" value="1"/>
</dbReference>
<dbReference type="GO" id="GO:0008483">
    <property type="term" value="F:transaminase activity"/>
    <property type="evidence" value="ECO:0007669"/>
    <property type="project" value="UniProtKB-KW"/>
</dbReference>
<dbReference type="Pfam" id="PF01063">
    <property type="entry name" value="Aminotran_4"/>
    <property type="match status" value="1"/>
</dbReference>
<dbReference type="OrthoDB" id="8912228at2"/>
<evidence type="ECO:0000313" key="2">
    <source>
        <dbReference type="EMBL" id="MXQ65845.1"/>
    </source>
</evidence>